<feature type="region of interest" description="Disordered" evidence="1">
    <location>
        <begin position="61"/>
        <end position="90"/>
    </location>
</feature>
<feature type="region of interest" description="Disordered" evidence="1">
    <location>
        <begin position="1"/>
        <end position="22"/>
    </location>
</feature>
<feature type="compositionally biased region" description="Acidic residues" evidence="1">
    <location>
        <begin position="64"/>
        <end position="90"/>
    </location>
</feature>
<dbReference type="AlphaFoldDB" id="A0AAW1HSK0"/>
<accession>A0AAW1HSK0</accession>
<evidence type="ECO:0000313" key="2">
    <source>
        <dbReference type="EMBL" id="KAK9679362.1"/>
    </source>
</evidence>
<evidence type="ECO:0000313" key="3">
    <source>
        <dbReference type="Proteomes" id="UP001458880"/>
    </source>
</evidence>
<comment type="caution">
    <text evidence="2">The sequence shown here is derived from an EMBL/GenBank/DDBJ whole genome shotgun (WGS) entry which is preliminary data.</text>
</comment>
<evidence type="ECO:0000256" key="1">
    <source>
        <dbReference type="SAM" id="MobiDB-lite"/>
    </source>
</evidence>
<gene>
    <name evidence="2" type="ORF">QE152_g40090</name>
</gene>
<dbReference type="Proteomes" id="UP001458880">
    <property type="component" value="Unassembled WGS sequence"/>
</dbReference>
<name>A0AAW1HSK0_POPJA</name>
<organism evidence="2 3">
    <name type="scientific">Popillia japonica</name>
    <name type="common">Japanese beetle</name>
    <dbReference type="NCBI Taxonomy" id="7064"/>
    <lineage>
        <taxon>Eukaryota</taxon>
        <taxon>Metazoa</taxon>
        <taxon>Ecdysozoa</taxon>
        <taxon>Arthropoda</taxon>
        <taxon>Hexapoda</taxon>
        <taxon>Insecta</taxon>
        <taxon>Pterygota</taxon>
        <taxon>Neoptera</taxon>
        <taxon>Endopterygota</taxon>
        <taxon>Coleoptera</taxon>
        <taxon>Polyphaga</taxon>
        <taxon>Scarabaeiformia</taxon>
        <taxon>Scarabaeidae</taxon>
        <taxon>Rutelinae</taxon>
        <taxon>Popillia</taxon>
    </lineage>
</organism>
<feature type="compositionally biased region" description="Basic residues" evidence="1">
    <location>
        <begin position="13"/>
        <end position="22"/>
    </location>
</feature>
<protein>
    <submittedName>
        <fullName evidence="2">Uncharacterized protein</fullName>
    </submittedName>
</protein>
<keyword evidence="3" id="KW-1185">Reference proteome</keyword>
<reference evidence="2 3" key="1">
    <citation type="journal article" date="2024" name="BMC Genomics">
        <title>De novo assembly and annotation of Popillia japonica's genome with initial clues to its potential as an invasive pest.</title>
        <authorList>
            <person name="Cucini C."/>
            <person name="Boschi S."/>
            <person name="Funari R."/>
            <person name="Cardaioli E."/>
            <person name="Iannotti N."/>
            <person name="Marturano G."/>
            <person name="Paoli F."/>
            <person name="Bruttini M."/>
            <person name="Carapelli A."/>
            <person name="Frati F."/>
            <person name="Nardi F."/>
        </authorList>
    </citation>
    <scope>NUCLEOTIDE SEQUENCE [LARGE SCALE GENOMIC DNA]</scope>
    <source>
        <strain evidence="2">DMR45628</strain>
    </source>
</reference>
<dbReference type="EMBL" id="JASPKY010001037">
    <property type="protein sequence ID" value="KAK9679362.1"/>
    <property type="molecule type" value="Genomic_DNA"/>
</dbReference>
<sequence>MLERKEWQLGTKSKSRVKRRSKGKEITTENICWKERNGNWAPRVNLELKELYNEYGITKVVNAQEEEDDEEEGEVAGGEEEEEQEEEGKA</sequence>
<proteinExistence type="predicted"/>